<accession>A0A4P6JUN6</accession>
<dbReference type="InterPro" id="IPR041657">
    <property type="entry name" value="HTH_17"/>
</dbReference>
<organism evidence="2 3">
    <name type="scientific">Ktedonosporobacter rubrisoli</name>
    <dbReference type="NCBI Taxonomy" id="2509675"/>
    <lineage>
        <taxon>Bacteria</taxon>
        <taxon>Bacillati</taxon>
        <taxon>Chloroflexota</taxon>
        <taxon>Ktedonobacteria</taxon>
        <taxon>Ktedonobacterales</taxon>
        <taxon>Ktedonosporobacteraceae</taxon>
        <taxon>Ktedonosporobacter</taxon>
    </lineage>
</organism>
<dbReference type="NCBIfam" id="TIGR01764">
    <property type="entry name" value="excise"/>
    <property type="match status" value="1"/>
</dbReference>
<dbReference type="EMBL" id="CP035758">
    <property type="protein sequence ID" value="QBD79053.1"/>
    <property type="molecule type" value="Genomic_DNA"/>
</dbReference>
<keyword evidence="3" id="KW-1185">Reference proteome</keyword>
<dbReference type="Pfam" id="PF12728">
    <property type="entry name" value="HTH_17"/>
    <property type="match status" value="1"/>
</dbReference>
<sequence length="70" mass="7811">MAEGSKDPDQMLSARQAGNILGVSGKTVIRLMETGAFPGYKIGAAWKFRRGDIETYLASRRYYPRQGEEL</sequence>
<keyword evidence="2" id="KW-0238">DNA-binding</keyword>
<gene>
    <name evidence="2" type="ORF">EPA93_24930</name>
</gene>
<evidence type="ECO:0000313" key="2">
    <source>
        <dbReference type="EMBL" id="QBD79053.1"/>
    </source>
</evidence>
<dbReference type="Proteomes" id="UP000290365">
    <property type="component" value="Chromosome"/>
</dbReference>
<dbReference type="InterPro" id="IPR010093">
    <property type="entry name" value="SinI_DNA-bd"/>
</dbReference>
<dbReference type="KEGG" id="kbs:EPA93_24930"/>
<evidence type="ECO:0000259" key="1">
    <source>
        <dbReference type="Pfam" id="PF12728"/>
    </source>
</evidence>
<name>A0A4P6JUN6_KTERU</name>
<dbReference type="SUPFAM" id="SSF46955">
    <property type="entry name" value="Putative DNA-binding domain"/>
    <property type="match status" value="1"/>
</dbReference>
<protein>
    <submittedName>
        <fullName evidence="2">DNA-binding protein</fullName>
    </submittedName>
</protein>
<evidence type="ECO:0000313" key="3">
    <source>
        <dbReference type="Proteomes" id="UP000290365"/>
    </source>
</evidence>
<dbReference type="InterPro" id="IPR009061">
    <property type="entry name" value="DNA-bd_dom_put_sf"/>
</dbReference>
<dbReference type="GO" id="GO:0003677">
    <property type="term" value="F:DNA binding"/>
    <property type="evidence" value="ECO:0007669"/>
    <property type="project" value="UniProtKB-KW"/>
</dbReference>
<dbReference type="OrthoDB" id="515428at2"/>
<dbReference type="RefSeq" id="WP_129890106.1">
    <property type="nucleotide sequence ID" value="NZ_CP035758.1"/>
</dbReference>
<proteinExistence type="predicted"/>
<feature type="domain" description="Helix-turn-helix" evidence="1">
    <location>
        <begin position="11"/>
        <end position="61"/>
    </location>
</feature>
<dbReference type="AlphaFoldDB" id="A0A4P6JUN6"/>
<reference evidence="2 3" key="1">
    <citation type="submission" date="2019-01" db="EMBL/GenBank/DDBJ databases">
        <title>Ktedonosporobacter rubrisoli SCAWS-G2.</title>
        <authorList>
            <person name="Huang Y."/>
            <person name="Yan B."/>
        </authorList>
    </citation>
    <scope>NUCLEOTIDE SEQUENCE [LARGE SCALE GENOMIC DNA]</scope>
    <source>
        <strain evidence="2 3">SCAWS-G2</strain>
    </source>
</reference>